<dbReference type="EMBL" id="CM023481">
    <property type="protein sequence ID" value="KAH6945909.1"/>
    <property type="molecule type" value="Genomic_DNA"/>
</dbReference>
<evidence type="ECO:0000313" key="1">
    <source>
        <dbReference type="EMBL" id="KAH6945909.1"/>
    </source>
</evidence>
<reference evidence="1" key="1">
    <citation type="submission" date="2020-05" db="EMBL/GenBank/DDBJ databases">
        <title>Large-scale comparative analyses of tick genomes elucidate their genetic diversity and vector capacities.</title>
        <authorList>
            <person name="Jia N."/>
            <person name="Wang J."/>
            <person name="Shi W."/>
            <person name="Du L."/>
            <person name="Sun Y."/>
            <person name="Zhan W."/>
            <person name="Jiang J."/>
            <person name="Wang Q."/>
            <person name="Zhang B."/>
            <person name="Ji P."/>
            <person name="Sakyi L.B."/>
            <person name="Cui X."/>
            <person name="Yuan T."/>
            <person name="Jiang B."/>
            <person name="Yang W."/>
            <person name="Lam T.T.-Y."/>
            <person name="Chang Q."/>
            <person name="Ding S."/>
            <person name="Wang X."/>
            <person name="Zhu J."/>
            <person name="Ruan X."/>
            <person name="Zhao L."/>
            <person name="Wei J."/>
            <person name="Que T."/>
            <person name="Du C."/>
            <person name="Cheng J."/>
            <person name="Dai P."/>
            <person name="Han X."/>
            <person name="Huang E."/>
            <person name="Gao Y."/>
            <person name="Liu J."/>
            <person name="Shao H."/>
            <person name="Ye R."/>
            <person name="Li L."/>
            <person name="Wei W."/>
            <person name="Wang X."/>
            <person name="Wang C."/>
            <person name="Yang T."/>
            <person name="Huo Q."/>
            <person name="Li W."/>
            <person name="Guo W."/>
            <person name="Chen H."/>
            <person name="Zhou L."/>
            <person name="Ni X."/>
            <person name="Tian J."/>
            <person name="Zhou Y."/>
            <person name="Sheng Y."/>
            <person name="Liu T."/>
            <person name="Pan Y."/>
            <person name="Xia L."/>
            <person name="Li J."/>
            <person name="Zhao F."/>
            <person name="Cao W."/>
        </authorList>
    </citation>
    <scope>NUCLEOTIDE SEQUENCE</scope>
    <source>
        <strain evidence="1">Hyas-2018</strain>
    </source>
</reference>
<keyword evidence="2" id="KW-1185">Reference proteome</keyword>
<protein>
    <submittedName>
        <fullName evidence="1">Uncharacterized protein</fullName>
    </submittedName>
</protein>
<organism evidence="1 2">
    <name type="scientific">Hyalomma asiaticum</name>
    <name type="common">Tick</name>
    <dbReference type="NCBI Taxonomy" id="266040"/>
    <lineage>
        <taxon>Eukaryota</taxon>
        <taxon>Metazoa</taxon>
        <taxon>Ecdysozoa</taxon>
        <taxon>Arthropoda</taxon>
        <taxon>Chelicerata</taxon>
        <taxon>Arachnida</taxon>
        <taxon>Acari</taxon>
        <taxon>Parasitiformes</taxon>
        <taxon>Ixodida</taxon>
        <taxon>Ixodoidea</taxon>
        <taxon>Ixodidae</taxon>
        <taxon>Hyalomminae</taxon>
        <taxon>Hyalomma</taxon>
    </lineage>
</organism>
<gene>
    <name evidence="1" type="ORF">HPB50_010659</name>
</gene>
<accession>A0ACB7TM42</accession>
<dbReference type="Proteomes" id="UP000821845">
    <property type="component" value="Chromosome 1"/>
</dbReference>
<evidence type="ECO:0000313" key="2">
    <source>
        <dbReference type="Proteomes" id="UP000821845"/>
    </source>
</evidence>
<sequence>MQTGSYRIRRSLSRVDPDRSQTCPKRGHNSGLSDDMLWLCAALSSSSSITEEQWEASLKSNCLHTQLHSVQRVHDIAAGLHLPVPSCEEPPT</sequence>
<proteinExistence type="predicted"/>
<comment type="caution">
    <text evidence="1">The sequence shown here is derived from an EMBL/GenBank/DDBJ whole genome shotgun (WGS) entry which is preliminary data.</text>
</comment>
<name>A0ACB7TM42_HYAAI</name>